<dbReference type="Proteomes" id="UP001604336">
    <property type="component" value="Unassembled WGS sequence"/>
</dbReference>
<comment type="caution">
    <text evidence="2">The sequence shown here is derived from an EMBL/GenBank/DDBJ whole genome shotgun (WGS) entry which is preliminary data.</text>
</comment>
<reference evidence="3" key="1">
    <citation type="submission" date="2024-07" db="EMBL/GenBank/DDBJ databases">
        <title>Two chromosome-level genome assemblies of Korean endemic species Abeliophyllum distichum and Forsythia ovata (Oleaceae).</title>
        <authorList>
            <person name="Jang H."/>
        </authorList>
    </citation>
    <scope>NUCLEOTIDE SEQUENCE [LARGE SCALE GENOMIC DNA]</scope>
</reference>
<dbReference type="AlphaFoldDB" id="A0ABD1SZU7"/>
<evidence type="ECO:0000313" key="2">
    <source>
        <dbReference type="EMBL" id="KAL2505986.1"/>
    </source>
</evidence>
<proteinExistence type="predicted"/>
<feature type="region of interest" description="Disordered" evidence="1">
    <location>
        <begin position="1"/>
        <end position="32"/>
    </location>
</feature>
<evidence type="ECO:0000313" key="3">
    <source>
        <dbReference type="Proteomes" id="UP001604336"/>
    </source>
</evidence>
<dbReference type="EMBL" id="JBFOLK010000006">
    <property type="protein sequence ID" value="KAL2505986.1"/>
    <property type="molecule type" value="Genomic_DNA"/>
</dbReference>
<name>A0ABD1SZU7_9LAMI</name>
<organism evidence="2 3">
    <name type="scientific">Abeliophyllum distichum</name>
    <dbReference type="NCBI Taxonomy" id="126358"/>
    <lineage>
        <taxon>Eukaryota</taxon>
        <taxon>Viridiplantae</taxon>
        <taxon>Streptophyta</taxon>
        <taxon>Embryophyta</taxon>
        <taxon>Tracheophyta</taxon>
        <taxon>Spermatophyta</taxon>
        <taxon>Magnoliopsida</taxon>
        <taxon>eudicotyledons</taxon>
        <taxon>Gunneridae</taxon>
        <taxon>Pentapetalae</taxon>
        <taxon>asterids</taxon>
        <taxon>lamiids</taxon>
        <taxon>Lamiales</taxon>
        <taxon>Oleaceae</taxon>
        <taxon>Forsythieae</taxon>
        <taxon>Abeliophyllum</taxon>
    </lineage>
</organism>
<protein>
    <submittedName>
        <fullName evidence="2">Uncharacterized protein</fullName>
    </submittedName>
</protein>
<keyword evidence="3" id="KW-1185">Reference proteome</keyword>
<accession>A0ABD1SZU7</accession>
<sequence>MPSESSSASDEEEDASHLQRHSNATPCNPPSESRLVHLAPAILILYPRDILYCSLIFVRSSSTNMEGKSNAAHLTTSILYGSVPSLNPGAEPIGNASPVLPSMLG</sequence>
<gene>
    <name evidence="2" type="ORF">Adt_21607</name>
</gene>
<evidence type="ECO:0000256" key="1">
    <source>
        <dbReference type="SAM" id="MobiDB-lite"/>
    </source>
</evidence>